<evidence type="ECO:0000313" key="2">
    <source>
        <dbReference type="Proteomes" id="UP000187203"/>
    </source>
</evidence>
<organism evidence="1 2">
    <name type="scientific">Corchorus olitorius</name>
    <dbReference type="NCBI Taxonomy" id="93759"/>
    <lineage>
        <taxon>Eukaryota</taxon>
        <taxon>Viridiplantae</taxon>
        <taxon>Streptophyta</taxon>
        <taxon>Embryophyta</taxon>
        <taxon>Tracheophyta</taxon>
        <taxon>Spermatophyta</taxon>
        <taxon>Magnoliopsida</taxon>
        <taxon>eudicotyledons</taxon>
        <taxon>Gunneridae</taxon>
        <taxon>Pentapetalae</taxon>
        <taxon>rosids</taxon>
        <taxon>malvids</taxon>
        <taxon>Malvales</taxon>
        <taxon>Malvaceae</taxon>
        <taxon>Grewioideae</taxon>
        <taxon>Apeibeae</taxon>
        <taxon>Corchorus</taxon>
    </lineage>
</organism>
<comment type="caution">
    <text evidence="1">The sequence shown here is derived from an EMBL/GenBank/DDBJ whole genome shotgun (WGS) entry which is preliminary data.</text>
</comment>
<dbReference type="EMBL" id="AWUE01013169">
    <property type="protein sequence ID" value="OMP07550.1"/>
    <property type="molecule type" value="Genomic_DNA"/>
</dbReference>
<protein>
    <submittedName>
        <fullName evidence="1">Uncharacterized protein</fullName>
    </submittedName>
</protein>
<dbReference type="Proteomes" id="UP000187203">
    <property type="component" value="Unassembled WGS sequence"/>
</dbReference>
<sequence length="58" mass="6569">MFKKGRDEQAKQRKYALKETYVELVLAPTDTSVHWLVGTAEVEWGTGRLSCSQPETAK</sequence>
<proteinExistence type="predicted"/>
<keyword evidence="2" id="KW-1185">Reference proteome</keyword>
<dbReference type="AlphaFoldDB" id="A0A1R3KKD8"/>
<evidence type="ECO:0000313" key="1">
    <source>
        <dbReference type="EMBL" id="OMP07550.1"/>
    </source>
</evidence>
<name>A0A1R3KKD8_9ROSI</name>
<reference evidence="2" key="1">
    <citation type="submission" date="2013-09" db="EMBL/GenBank/DDBJ databases">
        <title>Corchorus olitorius genome sequencing.</title>
        <authorList>
            <person name="Alam M."/>
            <person name="Haque M.S."/>
            <person name="Islam M.S."/>
            <person name="Emdad E.M."/>
            <person name="Islam M.M."/>
            <person name="Ahmed B."/>
            <person name="Halim A."/>
            <person name="Hossen Q.M.M."/>
            <person name="Hossain M.Z."/>
            <person name="Ahmed R."/>
            <person name="Khan M.M."/>
            <person name="Islam R."/>
            <person name="Rashid M.M."/>
            <person name="Khan S.A."/>
            <person name="Rahman M.S."/>
            <person name="Alam M."/>
            <person name="Yahiya A.S."/>
            <person name="Khan M.S."/>
            <person name="Azam M.S."/>
            <person name="Haque T."/>
            <person name="Lashkar M.Z.H."/>
            <person name="Akhand A.I."/>
            <person name="Morshed G."/>
            <person name="Roy S."/>
            <person name="Uddin K.S."/>
            <person name="Rabeya T."/>
            <person name="Hossain A.S."/>
            <person name="Chowdhury A."/>
            <person name="Snigdha A.R."/>
            <person name="Mortoza M.S."/>
            <person name="Matin S.A."/>
            <person name="Hoque S.M.E."/>
            <person name="Islam M.K."/>
            <person name="Roy D.K."/>
            <person name="Haider R."/>
            <person name="Moosa M.M."/>
            <person name="Elias S.M."/>
            <person name="Hasan A.M."/>
            <person name="Jahan S."/>
            <person name="Shafiuddin M."/>
            <person name="Mahmood N."/>
            <person name="Shommy N.S."/>
        </authorList>
    </citation>
    <scope>NUCLEOTIDE SEQUENCE [LARGE SCALE GENOMIC DNA]</scope>
    <source>
        <strain evidence="2">cv. O-4</strain>
    </source>
</reference>
<gene>
    <name evidence="1" type="ORF">COLO4_07241</name>
</gene>
<accession>A0A1R3KKD8</accession>